<dbReference type="EMBL" id="JAGZCC010000044">
    <property type="protein sequence ID" value="MBS5588654.1"/>
    <property type="molecule type" value="Genomic_DNA"/>
</dbReference>
<dbReference type="Gene3D" id="3.40.50.1000">
    <property type="entry name" value="HAD superfamily/HAD-like"/>
    <property type="match status" value="1"/>
</dbReference>
<proteinExistence type="predicted"/>
<protein>
    <submittedName>
        <fullName evidence="1">HAD family phosphatase</fullName>
    </submittedName>
</protein>
<dbReference type="InterPro" id="IPR041492">
    <property type="entry name" value="HAD_2"/>
</dbReference>
<dbReference type="SUPFAM" id="SSF56784">
    <property type="entry name" value="HAD-like"/>
    <property type="match status" value="1"/>
</dbReference>
<dbReference type="PRINTS" id="PR00413">
    <property type="entry name" value="HADHALOGNASE"/>
</dbReference>
<dbReference type="Proteomes" id="UP000751224">
    <property type="component" value="Unassembled WGS sequence"/>
</dbReference>
<dbReference type="SFLD" id="SFLDG01129">
    <property type="entry name" value="C1.5:_HAD__Beta-PGM__Phosphata"/>
    <property type="match status" value="1"/>
</dbReference>
<dbReference type="NCBIfam" id="TIGR01509">
    <property type="entry name" value="HAD-SF-IA-v3"/>
    <property type="match status" value="1"/>
</dbReference>
<dbReference type="AlphaFoldDB" id="A0A943I6U0"/>
<dbReference type="PANTHER" id="PTHR18901">
    <property type="entry name" value="2-DEOXYGLUCOSE-6-PHOSPHATE PHOSPHATASE 2"/>
    <property type="match status" value="1"/>
</dbReference>
<dbReference type="InterPro" id="IPR023198">
    <property type="entry name" value="PGP-like_dom2"/>
</dbReference>
<gene>
    <name evidence="1" type="ORF">KHX14_07550</name>
</gene>
<sequence>MIITGAIFDIDGTLIDSMKIWDNLGERYLLKLGIQPEANLSKILYPMTLNESCIYLKKHYSLAYSTNKIKQDLLKILNDFYYFEVPSKKGITSFLTTLKKLNIPMVLATSGNKKLSIAALKRLNLLKYFEAIFTCDELQTTKKEPDIFYKAAHYINSKPQHTLVFEDNLDAINTAKKNGFITIAIEDKSNIYNKEILKTSADYYLNNFNNDFFKIF</sequence>
<dbReference type="InterPro" id="IPR006439">
    <property type="entry name" value="HAD-SF_hydro_IA"/>
</dbReference>
<dbReference type="RefSeq" id="WP_303887519.1">
    <property type="nucleotide sequence ID" value="NZ_JAGZCC010000044.1"/>
</dbReference>
<comment type="caution">
    <text evidence="1">The sequence shown here is derived from an EMBL/GenBank/DDBJ whole genome shotgun (WGS) entry which is preliminary data.</text>
</comment>
<dbReference type="InterPro" id="IPR036412">
    <property type="entry name" value="HAD-like_sf"/>
</dbReference>
<organism evidence="1 2">
    <name type="scientific">Thomasclavelia spiroformis</name>
    <dbReference type="NCBI Taxonomy" id="29348"/>
    <lineage>
        <taxon>Bacteria</taxon>
        <taxon>Bacillati</taxon>
        <taxon>Bacillota</taxon>
        <taxon>Erysipelotrichia</taxon>
        <taxon>Erysipelotrichales</taxon>
        <taxon>Coprobacillaceae</taxon>
        <taxon>Thomasclavelia</taxon>
    </lineage>
</organism>
<dbReference type="GO" id="GO:0016791">
    <property type="term" value="F:phosphatase activity"/>
    <property type="evidence" value="ECO:0007669"/>
    <property type="project" value="TreeGrafter"/>
</dbReference>
<reference evidence="1" key="1">
    <citation type="submission" date="2021-02" db="EMBL/GenBank/DDBJ databases">
        <title>Infant gut strain persistence is associated with maternal origin, phylogeny, and functional potential including surface adhesion and iron acquisition.</title>
        <authorList>
            <person name="Lou Y.C."/>
        </authorList>
    </citation>
    <scope>NUCLEOTIDE SEQUENCE</scope>
    <source>
        <strain evidence="1">L3_108_000G1_dasL3_108_000G1_metabat.metabat.11</strain>
    </source>
</reference>
<evidence type="ECO:0000313" key="2">
    <source>
        <dbReference type="Proteomes" id="UP000751224"/>
    </source>
</evidence>
<dbReference type="Pfam" id="PF13419">
    <property type="entry name" value="HAD_2"/>
    <property type="match status" value="1"/>
</dbReference>
<evidence type="ECO:0000313" key="1">
    <source>
        <dbReference type="EMBL" id="MBS5588654.1"/>
    </source>
</evidence>
<dbReference type="SFLD" id="SFLDS00003">
    <property type="entry name" value="Haloacid_Dehalogenase"/>
    <property type="match status" value="1"/>
</dbReference>
<dbReference type="CDD" id="cd07505">
    <property type="entry name" value="HAD_BPGM-like"/>
    <property type="match status" value="1"/>
</dbReference>
<dbReference type="InterPro" id="IPR023214">
    <property type="entry name" value="HAD_sf"/>
</dbReference>
<dbReference type="Gene3D" id="1.10.150.240">
    <property type="entry name" value="Putative phosphatase, domain 2"/>
    <property type="match status" value="1"/>
</dbReference>
<dbReference type="PANTHER" id="PTHR18901:SF38">
    <property type="entry name" value="PSEUDOURIDINE-5'-PHOSPHATASE"/>
    <property type="match status" value="1"/>
</dbReference>
<accession>A0A943I6U0</accession>
<name>A0A943I6U0_9FIRM</name>